<reference evidence="3" key="1">
    <citation type="submission" date="2017-03" db="EMBL/GenBank/DDBJ databases">
        <title>Phytopthora megakarya and P. palmivora, two closely related causual agents of cacao black pod achieved similar genome size and gene model numbers by different mechanisms.</title>
        <authorList>
            <person name="Ali S."/>
            <person name="Shao J."/>
            <person name="Larry D.J."/>
            <person name="Kronmiller B."/>
            <person name="Shen D."/>
            <person name="Strem M.D."/>
            <person name="Melnick R.L."/>
            <person name="Guiltinan M.J."/>
            <person name="Tyler B.M."/>
            <person name="Meinhardt L.W."/>
            <person name="Bailey B.A."/>
        </authorList>
    </citation>
    <scope>NUCLEOTIDE SEQUENCE [LARGE SCALE GENOMIC DNA]</scope>
    <source>
        <strain evidence="3">zdho120</strain>
    </source>
</reference>
<sequence length="166" mass="18016">MHDICVQITFKLLGRHSTICGLYSKLIADKLQPGKRFAAQGDPRIKNFAHRAQQGMIVGVSEDTKGSRVYLPIARVDVTTQHNLKRACPEEVSPGGASGDKDESTGRAAGAAEAAGFGGAGHKNVQTRTDKKRVEKKAWQREKHVTRSVAREGAKKADESAEQKKP</sequence>
<name>A0A225WWS2_9STRA</name>
<dbReference type="EMBL" id="NBNE01000162">
    <property type="protein sequence ID" value="OWZ22101.1"/>
    <property type="molecule type" value="Genomic_DNA"/>
</dbReference>
<proteinExistence type="predicted"/>
<evidence type="ECO:0000256" key="1">
    <source>
        <dbReference type="SAM" id="MobiDB-lite"/>
    </source>
</evidence>
<gene>
    <name evidence="2" type="ORF">PHMEG_0003242</name>
</gene>
<feature type="compositionally biased region" description="Basic and acidic residues" evidence="1">
    <location>
        <begin position="128"/>
        <end position="166"/>
    </location>
</feature>
<evidence type="ECO:0000313" key="2">
    <source>
        <dbReference type="EMBL" id="OWZ22101.1"/>
    </source>
</evidence>
<dbReference type="AlphaFoldDB" id="A0A225WWS2"/>
<evidence type="ECO:0000313" key="3">
    <source>
        <dbReference type="Proteomes" id="UP000198211"/>
    </source>
</evidence>
<dbReference type="Proteomes" id="UP000198211">
    <property type="component" value="Unassembled WGS sequence"/>
</dbReference>
<feature type="compositionally biased region" description="Low complexity" evidence="1">
    <location>
        <begin position="106"/>
        <end position="115"/>
    </location>
</feature>
<keyword evidence="3" id="KW-1185">Reference proteome</keyword>
<comment type="caution">
    <text evidence="2">The sequence shown here is derived from an EMBL/GenBank/DDBJ whole genome shotgun (WGS) entry which is preliminary data.</text>
</comment>
<protein>
    <submittedName>
        <fullName evidence="2">Uncharacterized protein</fullName>
    </submittedName>
</protein>
<organism evidence="2 3">
    <name type="scientific">Phytophthora megakarya</name>
    <dbReference type="NCBI Taxonomy" id="4795"/>
    <lineage>
        <taxon>Eukaryota</taxon>
        <taxon>Sar</taxon>
        <taxon>Stramenopiles</taxon>
        <taxon>Oomycota</taxon>
        <taxon>Peronosporomycetes</taxon>
        <taxon>Peronosporales</taxon>
        <taxon>Peronosporaceae</taxon>
        <taxon>Phytophthora</taxon>
    </lineage>
</organism>
<accession>A0A225WWS2</accession>
<feature type="region of interest" description="Disordered" evidence="1">
    <location>
        <begin position="87"/>
        <end position="166"/>
    </location>
</feature>